<dbReference type="InterPro" id="IPR006143">
    <property type="entry name" value="RND_pump_MFP"/>
</dbReference>
<keyword evidence="8" id="KW-1185">Reference proteome</keyword>
<evidence type="ECO:0000256" key="1">
    <source>
        <dbReference type="ARBA" id="ARBA00009477"/>
    </source>
</evidence>
<dbReference type="RefSeq" id="WP_138238632.1">
    <property type="nucleotide sequence ID" value="NZ_VBRY01000003.1"/>
</dbReference>
<proteinExistence type="inferred from homology"/>
<sequence length="376" mass="40471">MIKRMIIMLVATGIIFGGIFGYKAYSGMMMGKMMASRGIPLQTVSTITAGYQPWQPSLKAVGTVTAMRGADLSPEIAGIVSAIHFNQGEEVKAGDLLLELDAGSDLARLHSLAAAAALAKTTFQRDQAQLKVHAISQQQLDTDEANLKQALANVAEQQAQVDRKMIRAPFDGKLGIRKVDLGQYLSAGTVIVTLQSLDPIYLDFRLPQQALASIEVGQKVLATTDAWPEQTFPGTIEVIEPQIDPLTRNVTVRARLDNREKRLLPGMYASVNINTAAPQQLITLPQSSIAYNPYGNLVFVVEQGASDKQGKPMLIAKQIFVTTGNTRGDQVAILNGVKEGDQVVTAGQIKLRNGSPVAINNSIQPANSPDPKVSEK</sequence>
<organism evidence="7 8">
    <name type="scientific">Mariprofundus erugo</name>
    <dbReference type="NCBI Taxonomy" id="2528639"/>
    <lineage>
        <taxon>Bacteria</taxon>
        <taxon>Pseudomonadati</taxon>
        <taxon>Pseudomonadota</taxon>
        <taxon>Candidatius Mariprofundia</taxon>
        <taxon>Mariprofundales</taxon>
        <taxon>Mariprofundaceae</taxon>
        <taxon>Mariprofundus</taxon>
    </lineage>
</organism>
<dbReference type="Pfam" id="PF25954">
    <property type="entry name" value="Beta-barrel_RND_2"/>
    <property type="match status" value="1"/>
</dbReference>
<dbReference type="SUPFAM" id="SSF111369">
    <property type="entry name" value="HlyD-like secretion proteins"/>
    <property type="match status" value="1"/>
</dbReference>
<evidence type="ECO:0000259" key="4">
    <source>
        <dbReference type="Pfam" id="PF25876"/>
    </source>
</evidence>
<dbReference type="GO" id="GO:1990281">
    <property type="term" value="C:efflux pump complex"/>
    <property type="evidence" value="ECO:0007669"/>
    <property type="project" value="TreeGrafter"/>
</dbReference>
<comment type="caution">
    <text evidence="7">The sequence shown here is derived from an EMBL/GenBank/DDBJ whole genome shotgun (WGS) entry which is preliminary data.</text>
</comment>
<dbReference type="PANTHER" id="PTHR30469">
    <property type="entry name" value="MULTIDRUG RESISTANCE PROTEIN MDTA"/>
    <property type="match status" value="1"/>
</dbReference>
<dbReference type="EMBL" id="VBRY01000003">
    <property type="protein sequence ID" value="TLS68297.1"/>
    <property type="molecule type" value="Genomic_DNA"/>
</dbReference>
<dbReference type="OrthoDB" id="9806939at2"/>
<dbReference type="Gene3D" id="2.40.50.100">
    <property type="match status" value="1"/>
</dbReference>
<dbReference type="Pfam" id="PF25876">
    <property type="entry name" value="HH_MFP_RND"/>
    <property type="match status" value="1"/>
</dbReference>
<evidence type="ECO:0000313" key="7">
    <source>
        <dbReference type="EMBL" id="TLS68297.1"/>
    </source>
</evidence>
<dbReference type="InterPro" id="IPR058625">
    <property type="entry name" value="MdtA-like_BSH"/>
</dbReference>
<evidence type="ECO:0000259" key="5">
    <source>
        <dbReference type="Pfam" id="PF25917"/>
    </source>
</evidence>
<keyword evidence="3" id="KW-0812">Transmembrane</keyword>
<gene>
    <name evidence="7" type="ORF">FEF65_04705</name>
</gene>
<dbReference type="PANTHER" id="PTHR30469:SF11">
    <property type="entry name" value="BLL4320 PROTEIN"/>
    <property type="match status" value="1"/>
</dbReference>
<accession>A0A5R9GW49</accession>
<dbReference type="InterPro" id="IPR058624">
    <property type="entry name" value="MdtA-like_HH"/>
</dbReference>
<dbReference type="FunFam" id="2.40.30.170:FF:000010">
    <property type="entry name" value="Efflux RND transporter periplasmic adaptor subunit"/>
    <property type="match status" value="1"/>
</dbReference>
<evidence type="ECO:0000256" key="3">
    <source>
        <dbReference type="SAM" id="Phobius"/>
    </source>
</evidence>
<name>A0A5R9GW49_9PROT</name>
<dbReference type="GO" id="GO:0015562">
    <property type="term" value="F:efflux transmembrane transporter activity"/>
    <property type="evidence" value="ECO:0007669"/>
    <property type="project" value="TreeGrafter"/>
</dbReference>
<feature type="domain" description="Multidrug resistance protein MdtA-like barrel-sandwich hybrid" evidence="5">
    <location>
        <begin position="70"/>
        <end position="189"/>
    </location>
</feature>
<dbReference type="Pfam" id="PF25917">
    <property type="entry name" value="BSH_RND"/>
    <property type="match status" value="1"/>
</dbReference>
<dbReference type="InterPro" id="IPR058792">
    <property type="entry name" value="Beta-barrel_RND_2"/>
</dbReference>
<feature type="transmembrane region" description="Helical" evidence="3">
    <location>
        <begin position="6"/>
        <end position="25"/>
    </location>
</feature>
<evidence type="ECO:0000313" key="8">
    <source>
        <dbReference type="Proteomes" id="UP000306585"/>
    </source>
</evidence>
<dbReference type="AlphaFoldDB" id="A0A5R9GW49"/>
<feature type="domain" description="CusB-like beta-barrel" evidence="6">
    <location>
        <begin position="200"/>
        <end position="276"/>
    </location>
</feature>
<feature type="coiled-coil region" evidence="2">
    <location>
        <begin position="140"/>
        <end position="167"/>
    </location>
</feature>
<protein>
    <submittedName>
        <fullName evidence="7">Efflux RND transporter periplasmic adaptor subunit</fullName>
    </submittedName>
</protein>
<dbReference type="NCBIfam" id="TIGR01730">
    <property type="entry name" value="RND_mfp"/>
    <property type="match status" value="1"/>
</dbReference>
<keyword evidence="3" id="KW-0472">Membrane</keyword>
<evidence type="ECO:0000259" key="6">
    <source>
        <dbReference type="Pfam" id="PF25954"/>
    </source>
</evidence>
<keyword evidence="3" id="KW-1133">Transmembrane helix</keyword>
<evidence type="ECO:0000256" key="2">
    <source>
        <dbReference type="SAM" id="Coils"/>
    </source>
</evidence>
<dbReference type="Gene3D" id="2.40.30.170">
    <property type="match status" value="1"/>
</dbReference>
<comment type="similarity">
    <text evidence="1">Belongs to the membrane fusion protein (MFP) (TC 8.A.1) family.</text>
</comment>
<feature type="domain" description="Multidrug resistance protein MdtA-like alpha-helical hairpin" evidence="4">
    <location>
        <begin position="111"/>
        <end position="162"/>
    </location>
</feature>
<dbReference type="Gene3D" id="1.10.287.470">
    <property type="entry name" value="Helix hairpin bin"/>
    <property type="match status" value="1"/>
</dbReference>
<keyword evidence="2" id="KW-0175">Coiled coil</keyword>
<dbReference type="Gene3D" id="2.40.420.20">
    <property type="match status" value="1"/>
</dbReference>
<dbReference type="Proteomes" id="UP000306585">
    <property type="component" value="Unassembled WGS sequence"/>
</dbReference>
<reference evidence="7 8" key="1">
    <citation type="journal article" date="2019" name="Appl. Environ. Microbiol.">
        <title>Environmental Evidence and Genomic Insight of Iron-oxidizing Bacteria Preference Towards More Corrosion Resistant Stainless Steel at Higher Salinities.</title>
        <authorList>
            <person name="Garrison C.E."/>
            <person name="Price K.A."/>
            <person name="Field E.K."/>
        </authorList>
    </citation>
    <scope>NUCLEOTIDE SEQUENCE [LARGE SCALE GENOMIC DNA]</scope>
    <source>
        <strain evidence="7 8">P3</strain>
    </source>
</reference>